<dbReference type="InterPro" id="IPR036691">
    <property type="entry name" value="Endo/exonu/phosph_ase_sf"/>
</dbReference>
<dbReference type="RefSeq" id="WP_188596990.1">
    <property type="nucleotide sequence ID" value="NZ_BMNL01000004.1"/>
</dbReference>
<dbReference type="Pfam" id="PF03372">
    <property type="entry name" value="Exo_endo_phos"/>
    <property type="match status" value="1"/>
</dbReference>
<feature type="site" description="Transition state stabilizer" evidence="8">
    <location>
        <position position="144"/>
    </location>
</feature>
<feature type="binding site" evidence="7">
    <location>
        <position position="7"/>
    </location>
    <ligand>
        <name>Mg(2+)</name>
        <dbReference type="ChEBI" id="CHEBI:18420"/>
        <label>1</label>
    </ligand>
</feature>
<dbReference type="InterPro" id="IPR005135">
    <property type="entry name" value="Endo/exonuclease/phosphatase"/>
</dbReference>
<dbReference type="GO" id="GO:0008081">
    <property type="term" value="F:phosphoric diester hydrolase activity"/>
    <property type="evidence" value="ECO:0007669"/>
    <property type="project" value="TreeGrafter"/>
</dbReference>
<dbReference type="GO" id="GO:0003677">
    <property type="term" value="F:DNA binding"/>
    <property type="evidence" value="ECO:0007669"/>
    <property type="project" value="InterPro"/>
</dbReference>
<dbReference type="NCBIfam" id="TIGR00195">
    <property type="entry name" value="exoDNase_III"/>
    <property type="match status" value="1"/>
</dbReference>
<dbReference type="AlphaFoldDB" id="A0A830GY22"/>
<gene>
    <name evidence="10" type="primary">xth</name>
    <name evidence="10" type="ORF">GCM10007981_17090</name>
</gene>
<dbReference type="GO" id="GO:0008311">
    <property type="term" value="F:double-stranded DNA 3'-5' DNA exonuclease activity"/>
    <property type="evidence" value="ECO:0007669"/>
    <property type="project" value="TreeGrafter"/>
</dbReference>
<evidence type="ECO:0000256" key="8">
    <source>
        <dbReference type="PIRSR" id="PIRSR604808-3"/>
    </source>
</evidence>
<feature type="site" description="Important for catalytic activity" evidence="8">
    <location>
        <position position="213"/>
    </location>
</feature>
<dbReference type="PANTHER" id="PTHR22748">
    <property type="entry name" value="AP ENDONUCLEASE"/>
    <property type="match status" value="1"/>
</dbReference>
<dbReference type="GO" id="GO:0046872">
    <property type="term" value="F:metal ion binding"/>
    <property type="evidence" value="ECO:0007669"/>
    <property type="project" value="UniProtKB-KW"/>
</dbReference>
<keyword evidence="7" id="KW-0464">Manganese</keyword>
<protein>
    <submittedName>
        <fullName evidence="10">Exodeoxyribonuclease III</fullName>
    </submittedName>
</protein>
<sequence>MMLLSWNVNGLRAALGRGVLDLVRSGRYDILMFQEVKADSVPLDLQMSGYEAYMATSRRRGYSGVLTLTRIHPVNVIKGLGVEEFDSEGRLLALELDDLYVINAYFPNAGEELGRLDFKLRFDEAFERFVLGLGKPVVACGDFNVAHEERDIARPRENRNHAGFTDEERAWFTRFLSLGFIDTYRLFVKEGGHYTWWSYRFHAREKNIGWRIDYCVASESLRGRIRGAGILEDVRGSDHAPITLEIA</sequence>
<dbReference type="Proteomes" id="UP000610960">
    <property type="component" value="Unassembled WGS sequence"/>
</dbReference>
<dbReference type="InterPro" id="IPR020848">
    <property type="entry name" value="AP_endonuclease_F1_CS"/>
</dbReference>
<dbReference type="PANTHER" id="PTHR22748:SF6">
    <property type="entry name" value="DNA-(APURINIC OR APYRIMIDINIC SITE) ENDONUCLEASE"/>
    <property type="match status" value="1"/>
</dbReference>
<evidence type="ECO:0000313" key="11">
    <source>
        <dbReference type="Proteomes" id="UP000610960"/>
    </source>
</evidence>
<reference evidence="10" key="1">
    <citation type="journal article" date="2014" name="Int. J. Syst. Evol. Microbiol.">
        <title>Complete genome sequence of Corynebacterium casei LMG S-19264T (=DSM 44701T), isolated from a smear-ripened cheese.</title>
        <authorList>
            <consortium name="US DOE Joint Genome Institute (JGI-PGF)"/>
            <person name="Walter F."/>
            <person name="Albersmeier A."/>
            <person name="Kalinowski J."/>
            <person name="Ruckert C."/>
        </authorList>
    </citation>
    <scope>NUCLEOTIDE SEQUENCE</scope>
    <source>
        <strain evidence="10">JCM 10088</strain>
    </source>
</reference>
<evidence type="ECO:0000256" key="1">
    <source>
        <dbReference type="ARBA" id="ARBA00001936"/>
    </source>
</evidence>
<feature type="binding site" evidence="7">
    <location>
        <position position="239"/>
    </location>
    <ligand>
        <name>Mg(2+)</name>
        <dbReference type="ChEBI" id="CHEBI:18420"/>
        <label>1</label>
    </ligand>
</feature>
<evidence type="ECO:0000259" key="9">
    <source>
        <dbReference type="Pfam" id="PF03372"/>
    </source>
</evidence>
<feature type="active site" evidence="6">
    <location>
        <position position="105"/>
    </location>
</feature>
<accession>A0A830GY22</accession>
<keyword evidence="4" id="KW-0378">Hydrolase</keyword>
<evidence type="ECO:0000256" key="5">
    <source>
        <dbReference type="ARBA" id="ARBA00022842"/>
    </source>
</evidence>
<feature type="domain" description="Endonuclease/exonuclease/phosphatase" evidence="9">
    <location>
        <begin position="4"/>
        <end position="239"/>
    </location>
</feature>
<evidence type="ECO:0000256" key="2">
    <source>
        <dbReference type="ARBA" id="ARBA00007092"/>
    </source>
</evidence>
<dbReference type="OrthoDB" id="146626at2157"/>
<dbReference type="GO" id="GO:0003906">
    <property type="term" value="F:DNA-(apurinic or apyrimidinic site) endonuclease activity"/>
    <property type="evidence" value="ECO:0007669"/>
    <property type="project" value="TreeGrafter"/>
</dbReference>
<evidence type="ECO:0000256" key="6">
    <source>
        <dbReference type="PIRSR" id="PIRSR604808-1"/>
    </source>
</evidence>
<evidence type="ECO:0000256" key="4">
    <source>
        <dbReference type="ARBA" id="ARBA00022801"/>
    </source>
</evidence>
<reference evidence="10" key="2">
    <citation type="submission" date="2020-09" db="EMBL/GenBank/DDBJ databases">
        <authorList>
            <person name="Sun Q."/>
            <person name="Ohkuma M."/>
        </authorList>
    </citation>
    <scope>NUCLEOTIDE SEQUENCE</scope>
    <source>
        <strain evidence="10">JCM 10088</strain>
    </source>
</reference>
<dbReference type="NCBIfam" id="TIGR00633">
    <property type="entry name" value="xth"/>
    <property type="match status" value="1"/>
</dbReference>
<evidence type="ECO:0000256" key="7">
    <source>
        <dbReference type="PIRSR" id="PIRSR604808-2"/>
    </source>
</evidence>
<evidence type="ECO:0000256" key="3">
    <source>
        <dbReference type="ARBA" id="ARBA00022723"/>
    </source>
</evidence>
<name>A0A830GY22_9CREN</name>
<dbReference type="EMBL" id="BMNL01000004">
    <property type="protein sequence ID" value="GGP22157.1"/>
    <property type="molecule type" value="Genomic_DNA"/>
</dbReference>
<comment type="caution">
    <text evidence="10">The sequence shown here is derived from an EMBL/GenBank/DDBJ whole genome shotgun (WGS) entry which is preliminary data.</text>
</comment>
<feature type="binding site" evidence="7">
    <location>
        <position position="144"/>
    </location>
    <ligand>
        <name>Mg(2+)</name>
        <dbReference type="ChEBI" id="CHEBI:18420"/>
        <label>1</label>
    </ligand>
</feature>
<evidence type="ECO:0000313" key="10">
    <source>
        <dbReference type="EMBL" id="GGP22157.1"/>
    </source>
</evidence>
<dbReference type="PROSITE" id="PS00728">
    <property type="entry name" value="AP_NUCLEASE_F1_3"/>
    <property type="match status" value="1"/>
</dbReference>
<feature type="binding site" evidence="7">
    <location>
        <position position="238"/>
    </location>
    <ligand>
        <name>Mg(2+)</name>
        <dbReference type="ChEBI" id="CHEBI:18420"/>
        <label>1</label>
    </ligand>
</feature>
<feature type="site" description="Interaction with DNA substrate" evidence="8">
    <location>
        <position position="239"/>
    </location>
</feature>
<comment type="similarity">
    <text evidence="2">Belongs to the DNA repair enzymes AP/ExoA family.</text>
</comment>
<proteinExistence type="inferred from homology"/>
<dbReference type="SUPFAM" id="SSF56219">
    <property type="entry name" value="DNase I-like"/>
    <property type="match status" value="1"/>
</dbReference>
<feature type="binding site" evidence="7">
    <location>
        <position position="35"/>
    </location>
    <ligand>
        <name>Mg(2+)</name>
        <dbReference type="ChEBI" id="CHEBI:18420"/>
        <label>1</label>
    </ligand>
</feature>
<dbReference type="GO" id="GO:0006284">
    <property type="term" value="P:base-excision repair"/>
    <property type="evidence" value="ECO:0007669"/>
    <property type="project" value="TreeGrafter"/>
</dbReference>
<dbReference type="PROSITE" id="PS51435">
    <property type="entry name" value="AP_NUCLEASE_F1_4"/>
    <property type="match status" value="1"/>
</dbReference>
<comment type="cofactor">
    <cofactor evidence="1">
        <name>Mn(2+)</name>
        <dbReference type="ChEBI" id="CHEBI:29035"/>
    </cofactor>
</comment>
<comment type="cofactor">
    <cofactor evidence="7">
        <name>Mg(2+)</name>
        <dbReference type="ChEBI" id="CHEBI:18420"/>
    </cofactor>
    <cofactor evidence="7">
        <name>Mn(2+)</name>
        <dbReference type="ChEBI" id="CHEBI:29035"/>
    </cofactor>
    <text evidence="7">Probably binds two magnesium or manganese ions per subunit.</text>
</comment>
<dbReference type="InterPro" id="IPR004808">
    <property type="entry name" value="AP_endonuc_1"/>
</dbReference>
<keyword evidence="11" id="KW-1185">Reference proteome</keyword>
<feature type="binding site" evidence="7">
    <location>
        <position position="142"/>
    </location>
    <ligand>
        <name>Mg(2+)</name>
        <dbReference type="ChEBI" id="CHEBI:18420"/>
        <label>1</label>
    </ligand>
</feature>
<organism evidence="10 11">
    <name type="scientific">Thermocladium modestius</name>
    <dbReference type="NCBI Taxonomy" id="62609"/>
    <lineage>
        <taxon>Archaea</taxon>
        <taxon>Thermoproteota</taxon>
        <taxon>Thermoprotei</taxon>
        <taxon>Thermoproteales</taxon>
        <taxon>Thermoproteaceae</taxon>
        <taxon>Thermocladium</taxon>
    </lineage>
</organism>
<dbReference type="Gene3D" id="3.60.10.10">
    <property type="entry name" value="Endonuclease/exonuclease/phosphatase"/>
    <property type="match status" value="1"/>
</dbReference>
<keyword evidence="3 7" id="KW-0479">Metal-binding</keyword>
<dbReference type="CDD" id="cd09073">
    <property type="entry name" value="ExoIII_AP-endo"/>
    <property type="match status" value="1"/>
</dbReference>
<feature type="active site" description="Proton acceptor" evidence="6">
    <location>
        <position position="239"/>
    </location>
</feature>
<feature type="active site" description="Proton donor/acceptor" evidence="6">
    <location>
        <position position="142"/>
    </location>
</feature>
<keyword evidence="5 7" id="KW-0460">Magnesium</keyword>